<comment type="cofactor">
    <cofactor evidence="1 5">
        <name>FAD</name>
        <dbReference type="ChEBI" id="CHEBI:57692"/>
    </cofactor>
</comment>
<dbReference type="PANTHER" id="PTHR43884:SF19">
    <property type="entry name" value="ACYL-COA DEHYDROGENASE FADE4-RELATED"/>
    <property type="match status" value="1"/>
</dbReference>
<sequence length="600" mass="68111">MDKLKQYWVAEELERALGDPQNPDSTMSFKRVIEIDESEEFPHQEIEWLYNWKLQHHYIPVNCGGEFTSFEEFLAFVRVLCRRDQTIGIAFTTLFWSFITWMAGTDEQKQKLATYIKDEHGAMCLGYSEKEHGADLIGGDLNATKVPGGYLLNGEKWPINRATISGVSYILAKTDQEDGGARGLSLFMVEKSRLDPANYYNLPKILTHGIRASDMSGIGFKDCFVPEDMLIKGEGSGLEVALKGFQITRTLCAAFSLGAADTALRTTLKFAINRVVYNKKVLDIPQPRRTLTEAFLDILIGDCETIGAARGFHVVPGQFSVWGAVVKYFVTTQLETMINNISVVLGSRFYMREEHDWGMFQKVLRDNSIISVFDGSTVVNLHSLILQFRQLTKQRSRRNYAKMEAIKSRLEIIFSLEKQLPTFEPEKLEIVGRGSDDALQGLEIALEQLKALKTANINTKVLEQITTLTECIIEEVNAHDQKIANSAFEFGHDQSPELFEIAKKYCALHAAAACLHMWIYNREILGEFFAGGEWLVLCLNRLLQPFGHSRKVDQLYWEKVTQEMLKLDNENKIFSIVPFQLAQTKKQENKINASSELQHA</sequence>
<dbReference type="OrthoDB" id="3666321at2"/>
<dbReference type="RefSeq" id="WP_124143981.1">
    <property type="nucleotide sequence ID" value="NZ_CAWOKI010000379.1"/>
</dbReference>
<evidence type="ECO:0000256" key="1">
    <source>
        <dbReference type="ARBA" id="ARBA00001974"/>
    </source>
</evidence>
<organism evidence="8 9">
    <name type="scientific">Okeania hirsuta</name>
    <dbReference type="NCBI Taxonomy" id="1458930"/>
    <lineage>
        <taxon>Bacteria</taxon>
        <taxon>Bacillati</taxon>
        <taxon>Cyanobacteriota</taxon>
        <taxon>Cyanophyceae</taxon>
        <taxon>Oscillatoriophycideae</taxon>
        <taxon>Oscillatoriales</taxon>
        <taxon>Microcoleaceae</taxon>
        <taxon>Okeania</taxon>
    </lineage>
</organism>
<evidence type="ECO:0000256" key="3">
    <source>
        <dbReference type="ARBA" id="ARBA00022630"/>
    </source>
</evidence>
<dbReference type="PANTHER" id="PTHR43884">
    <property type="entry name" value="ACYL-COA DEHYDROGENASE"/>
    <property type="match status" value="1"/>
</dbReference>
<dbReference type="InterPro" id="IPR037069">
    <property type="entry name" value="AcylCoA_DH/ox_N_sf"/>
</dbReference>
<dbReference type="Gene3D" id="1.20.140.10">
    <property type="entry name" value="Butyryl-CoA Dehydrogenase, subunit A, domain 3"/>
    <property type="match status" value="1"/>
</dbReference>
<comment type="similarity">
    <text evidence="2 5">Belongs to the acyl-CoA dehydrogenase family.</text>
</comment>
<dbReference type="Gene3D" id="1.10.540.10">
    <property type="entry name" value="Acyl-CoA dehydrogenase/oxidase, N-terminal domain"/>
    <property type="match status" value="1"/>
</dbReference>
<protein>
    <submittedName>
        <fullName evidence="8">Acyl-CoA dehydrogenase</fullName>
    </submittedName>
</protein>
<gene>
    <name evidence="8" type="ORF">D5R40_02105</name>
</gene>
<keyword evidence="4 5" id="KW-0274">FAD</keyword>
<feature type="domain" description="Acyl-CoA oxidase/dehydrogenase middle" evidence="7">
    <location>
        <begin position="124"/>
        <end position="223"/>
    </location>
</feature>
<keyword evidence="5" id="KW-0560">Oxidoreductase</keyword>
<dbReference type="EMBL" id="RCBY01000006">
    <property type="protein sequence ID" value="RQH55477.1"/>
    <property type="molecule type" value="Genomic_DNA"/>
</dbReference>
<evidence type="ECO:0000313" key="9">
    <source>
        <dbReference type="Proteomes" id="UP000269154"/>
    </source>
</evidence>
<dbReference type="GO" id="GO:0005886">
    <property type="term" value="C:plasma membrane"/>
    <property type="evidence" value="ECO:0007669"/>
    <property type="project" value="TreeGrafter"/>
</dbReference>
<reference evidence="8 9" key="1">
    <citation type="journal article" date="2018" name="ACS Chem. Biol.">
        <title>Ketoreductase domain dysfunction expands chemodiversity: malyngamide biosynthesis in the cyanobacterium Okeania hirsuta.</title>
        <authorList>
            <person name="Moss N.A."/>
            <person name="Leao T."/>
            <person name="Rankin M."/>
            <person name="McCullough T.M."/>
            <person name="Qu P."/>
            <person name="Korobeynikov A."/>
            <person name="Smith J.L."/>
            <person name="Gerwick L."/>
            <person name="Gerwick W.H."/>
        </authorList>
    </citation>
    <scope>NUCLEOTIDE SEQUENCE [LARGE SCALE GENOMIC DNA]</scope>
    <source>
        <strain evidence="8 9">PAB10Feb10-1</strain>
    </source>
</reference>
<evidence type="ECO:0000256" key="2">
    <source>
        <dbReference type="ARBA" id="ARBA00009347"/>
    </source>
</evidence>
<dbReference type="Pfam" id="PF00441">
    <property type="entry name" value="Acyl-CoA_dh_1"/>
    <property type="match status" value="1"/>
</dbReference>
<dbReference type="Proteomes" id="UP000269154">
    <property type="component" value="Unassembled WGS sequence"/>
</dbReference>
<evidence type="ECO:0000313" key="8">
    <source>
        <dbReference type="EMBL" id="RQH55477.1"/>
    </source>
</evidence>
<dbReference type="Pfam" id="PF02770">
    <property type="entry name" value="Acyl-CoA_dh_M"/>
    <property type="match status" value="1"/>
</dbReference>
<evidence type="ECO:0000256" key="4">
    <source>
        <dbReference type="ARBA" id="ARBA00022827"/>
    </source>
</evidence>
<dbReference type="AlphaFoldDB" id="A0A3N6PKZ7"/>
<evidence type="ECO:0000259" key="7">
    <source>
        <dbReference type="Pfam" id="PF02770"/>
    </source>
</evidence>
<accession>A0A3N6PKZ7</accession>
<feature type="domain" description="Acyl-CoA dehydrogenase/oxidase C-terminal" evidence="6">
    <location>
        <begin position="235"/>
        <end position="381"/>
    </location>
</feature>
<proteinExistence type="inferred from homology"/>
<dbReference type="InterPro" id="IPR046373">
    <property type="entry name" value="Acyl-CoA_Oxase/DH_mid-dom_sf"/>
</dbReference>
<dbReference type="CDD" id="cd00567">
    <property type="entry name" value="ACAD"/>
    <property type="match status" value="1"/>
</dbReference>
<dbReference type="InterPro" id="IPR009075">
    <property type="entry name" value="AcylCo_DH/oxidase_C"/>
</dbReference>
<comment type="caution">
    <text evidence="8">The sequence shown here is derived from an EMBL/GenBank/DDBJ whole genome shotgun (WGS) entry which is preliminary data.</text>
</comment>
<keyword evidence="3 5" id="KW-0285">Flavoprotein</keyword>
<dbReference type="GO" id="GO:0003995">
    <property type="term" value="F:acyl-CoA dehydrogenase activity"/>
    <property type="evidence" value="ECO:0007669"/>
    <property type="project" value="TreeGrafter"/>
</dbReference>
<keyword evidence="9" id="KW-1185">Reference proteome</keyword>
<dbReference type="GO" id="GO:0050660">
    <property type="term" value="F:flavin adenine dinucleotide binding"/>
    <property type="evidence" value="ECO:0007669"/>
    <property type="project" value="InterPro"/>
</dbReference>
<dbReference type="SUPFAM" id="SSF56645">
    <property type="entry name" value="Acyl-CoA dehydrogenase NM domain-like"/>
    <property type="match status" value="1"/>
</dbReference>
<evidence type="ECO:0000259" key="6">
    <source>
        <dbReference type="Pfam" id="PF00441"/>
    </source>
</evidence>
<dbReference type="InterPro" id="IPR036250">
    <property type="entry name" value="AcylCo_DH-like_C"/>
</dbReference>
<dbReference type="InterPro" id="IPR009100">
    <property type="entry name" value="AcylCoA_DH/oxidase_NM_dom_sf"/>
</dbReference>
<dbReference type="Gene3D" id="2.40.110.10">
    <property type="entry name" value="Butyryl-CoA Dehydrogenase, subunit A, domain 2"/>
    <property type="match status" value="1"/>
</dbReference>
<dbReference type="InterPro" id="IPR006091">
    <property type="entry name" value="Acyl-CoA_Oxase/DH_mid-dom"/>
</dbReference>
<name>A0A3N6PKZ7_9CYAN</name>
<evidence type="ECO:0000256" key="5">
    <source>
        <dbReference type="RuleBase" id="RU362125"/>
    </source>
</evidence>
<dbReference type="SUPFAM" id="SSF47203">
    <property type="entry name" value="Acyl-CoA dehydrogenase C-terminal domain-like"/>
    <property type="match status" value="1"/>
</dbReference>